<evidence type="ECO:0000313" key="3">
    <source>
        <dbReference type="EMBL" id="QEW03947.1"/>
    </source>
</evidence>
<dbReference type="KEGG" id="mlz:F6J85_13190"/>
<evidence type="ECO:0000313" key="4">
    <source>
        <dbReference type="Proteomes" id="UP000325516"/>
    </source>
</evidence>
<feature type="domain" description="Glycosyltransferase 2-like" evidence="2">
    <location>
        <begin position="34"/>
        <end position="117"/>
    </location>
</feature>
<evidence type="ECO:0000259" key="2">
    <source>
        <dbReference type="Pfam" id="PF00535"/>
    </source>
</evidence>
<organism evidence="3 4">
    <name type="scientific">Microbacterium lushaniae</name>
    <dbReference type="NCBI Taxonomy" id="2614639"/>
    <lineage>
        <taxon>Bacteria</taxon>
        <taxon>Bacillati</taxon>
        <taxon>Actinomycetota</taxon>
        <taxon>Actinomycetes</taxon>
        <taxon>Micrococcales</taxon>
        <taxon>Microbacteriaceae</taxon>
        <taxon>Microbacterium</taxon>
    </lineage>
</organism>
<accession>A0A5J6L696</accession>
<dbReference type="Proteomes" id="UP000325516">
    <property type="component" value="Chromosome"/>
</dbReference>
<proteinExistence type="predicted"/>
<dbReference type="EMBL" id="CP044232">
    <property type="protein sequence ID" value="QEW03947.1"/>
    <property type="molecule type" value="Genomic_DNA"/>
</dbReference>
<sequence length="342" mass="36660">MPRLAAEYVLPLKGSDQAGVAELSAYLHRLAQWIDVTVVDGSDPDLFAAHAEAWGDVVRHLHIGLRQGANGKVRGVLTGVAAARHERIVLADDDVRYDRAALARLVAALQDAELVKPQNHFDPLPWHARWDTGRTLINRALGGDYPGTYAVRRSALAATGGYDPDVLFENLEMERTIRAAGGRVRALHDLYVVRRPPSTRHFLGQRVRQAYDSLAQPGRLVAELAILPALLLAGRRPAALVTLIGAAIVVGEVGRRRHGGARIFSPTAALWAPAWVVERGVTSWAAVVLCARGGVRYADQRLSRAATPLGVLRARHAGAASSPTPSAQSSAAPVAVRAAARP</sequence>
<dbReference type="InterPro" id="IPR001173">
    <property type="entry name" value="Glyco_trans_2-like"/>
</dbReference>
<keyword evidence="4" id="KW-1185">Reference proteome</keyword>
<feature type="region of interest" description="Disordered" evidence="1">
    <location>
        <begin position="317"/>
        <end position="342"/>
    </location>
</feature>
<name>A0A5J6L696_9MICO</name>
<gene>
    <name evidence="3" type="ORF">F6J85_13190</name>
</gene>
<dbReference type="RefSeq" id="WP_150925634.1">
    <property type="nucleotide sequence ID" value="NZ_CP044232.1"/>
</dbReference>
<protein>
    <submittedName>
        <fullName evidence="3">Glycosyltransferase family 2 protein</fullName>
    </submittedName>
</protein>
<evidence type="ECO:0000256" key="1">
    <source>
        <dbReference type="SAM" id="MobiDB-lite"/>
    </source>
</evidence>
<dbReference type="SUPFAM" id="SSF53448">
    <property type="entry name" value="Nucleotide-diphospho-sugar transferases"/>
    <property type="match status" value="1"/>
</dbReference>
<reference evidence="4" key="1">
    <citation type="submission" date="2019-09" db="EMBL/GenBank/DDBJ databases">
        <title>Mumia zhuanghuii sp. nov. isolated from the intestinal contents of plateau pika (Ochotona curzoniae) in the Qinghai-Tibet plateau of China.</title>
        <authorList>
            <person name="Tian Z."/>
        </authorList>
    </citation>
    <scope>NUCLEOTIDE SEQUENCE [LARGE SCALE GENOMIC DNA]</scope>
    <source>
        <strain evidence="4">L-031</strain>
    </source>
</reference>
<keyword evidence="3" id="KW-0808">Transferase</keyword>
<dbReference type="Pfam" id="PF00535">
    <property type="entry name" value="Glycos_transf_2"/>
    <property type="match status" value="1"/>
</dbReference>
<dbReference type="GO" id="GO:0016740">
    <property type="term" value="F:transferase activity"/>
    <property type="evidence" value="ECO:0007669"/>
    <property type="project" value="UniProtKB-KW"/>
</dbReference>
<dbReference type="InterPro" id="IPR029044">
    <property type="entry name" value="Nucleotide-diphossugar_trans"/>
</dbReference>
<dbReference type="AlphaFoldDB" id="A0A5J6L696"/>
<dbReference type="Gene3D" id="3.90.550.10">
    <property type="entry name" value="Spore Coat Polysaccharide Biosynthesis Protein SpsA, Chain A"/>
    <property type="match status" value="1"/>
</dbReference>